<reference evidence="4" key="1">
    <citation type="submission" date="2016-10" db="EMBL/GenBank/DDBJ databases">
        <authorList>
            <person name="Varghese N."/>
            <person name="Submissions S."/>
        </authorList>
    </citation>
    <scope>NUCLEOTIDE SEQUENCE [LARGE SCALE GENOMIC DNA]</scope>
    <source>
        <strain evidence="4">CGMCC 1.6489</strain>
    </source>
</reference>
<evidence type="ECO:0000259" key="2">
    <source>
        <dbReference type="PROSITE" id="PS50990"/>
    </source>
</evidence>
<dbReference type="GO" id="GO:0016020">
    <property type="term" value="C:membrane"/>
    <property type="evidence" value="ECO:0007669"/>
    <property type="project" value="InterPro"/>
</dbReference>
<dbReference type="RefSeq" id="WP_091852754.1">
    <property type="nucleotide sequence ID" value="NZ_FOHZ01000012.1"/>
</dbReference>
<dbReference type="Gene3D" id="3.90.70.10">
    <property type="entry name" value="Cysteine proteinases"/>
    <property type="match status" value="1"/>
</dbReference>
<accession>A0A1I0FEU1</accession>
<keyword evidence="1" id="KW-0732">Signal</keyword>
<dbReference type="Proteomes" id="UP000198762">
    <property type="component" value="Unassembled WGS sequence"/>
</dbReference>
<gene>
    <name evidence="3" type="ORF">SAMN04487962_11281</name>
</gene>
<organism evidence="3 4">
    <name type="scientific">Marinobacter segnicrescens</name>
    <dbReference type="NCBI Taxonomy" id="430453"/>
    <lineage>
        <taxon>Bacteria</taxon>
        <taxon>Pseudomonadati</taxon>
        <taxon>Pseudomonadota</taxon>
        <taxon>Gammaproteobacteria</taxon>
        <taxon>Pseudomonadales</taxon>
        <taxon>Marinobacteraceae</taxon>
        <taxon>Marinobacter</taxon>
    </lineage>
</organism>
<keyword evidence="4" id="KW-1185">Reference proteome</keyword>
<evidence type="ECO:0000313" key="3">
    <source>
        <dbReference type="EMBL" id="SET56595.1"/>
    </source>
</evidence>
<dbReference type="GO" id="GO:0008233">
    <property type="term" value="F:peptidase activity"/>
    <property type="evidence" value="ECO:0007669"/>
    <property type="project" value="InterPro"/>
</dbReference>
<dbReference type="GO" id="GO:0005524">
    <property type="term" value="F:ATP binding"/>
    <property type="evidence" value="ECO:0007669"/>
    <property type="project" value="InterPro"/>
</dbReference>
<dbReference type="PROSITE" id="PS50990">
    <property type="entry name" value="PEPTIDASE_C39"/>
    <property type="match status" value="1"/>
</dbReference>
<dbReference type="Pfam" id="PF03412">
    <property type="entry name" value="Peptidase_C39"/>
    <property type="match status" value="1"/>
</dbReference>
<dbReference type="AlphaFoldDB" id="A0A1I0FEU1"/>
<dbReference type="OrthoDB" id="13401at2"/>
<protein>
    <recommendedName>
        <fullName evidence="2">Peptidase C39 domain-containing protein</fullName>
    </recommendedName>
</protein>
<dbReference type="InterPro" id="IPR005074">
    <property type="entry name" value="Peptidase_C39"/>
</dbReference>
<evidence type="ECO:0000313" key="4">
    <source>
        <dbReference type="Proteomes" id="UP000198762"/>
    </source>
</evidence>
<feature type="chain" id="PRO_5011629175" description="Peptidase C39 domain-containing protein" evidence="1">
    <location>
        <begin position="23"/>
        <end position="230"/>
    </location>
</feature>
<dbReference type="CDD" id="cd02423">
    <property type="entry name" value="Peptidase_C39G"/>
    <property type="match status" value="1"/>
</dbReference>
<dbReference type="GO" id="GO:0006508">
    <property type="term" value="P:proteolysis"/>
    <property type="evidence" value="ECO:0007669"/>
    <property type="project" value="InterPro"/>
</dbReference>
<feature type="domain" description="Peptidase C39" evidence="2">
    <location>
        <begin position="52"/>
        <end position="183"/>
    </location>
</feature>
<feature type="signal peptide" evidence="1">
    <location>
        <begin position="1"/>
        <end position="22"/>
    </location>
</feature>
<dbReference type="STRING" id="430453.SAMN04487962_11281"/>
<proteinExistence type="predicted"/>
<name>A0A1I0FEU1_9GAMM</name>
<sequence length="230" mass="25690">MGRFAVLATGLMCSLLWPQAQAGSVIVPGIGGDLAIPVESYREKTFSEVIRQQYDFSCGSAAVASLLSYHYGHEVTEQEVFRSMFALADEEKVRREGFSMLDMKRYLELEGYQADGFRMGLAGLREQVRLPVIVLINIRGFRHFVVIKGISDQEVLVGDPARGLKAYSHGEFGEYWDGTAFVIRSHLREGRATFRSDGDWPALARAPVGSGIRELPGAHTLPYWPSSREW</sequence>
<dbReference type="EMBL" id="FOHZ01000012">
    <property type="protein sequence ID" value="SET56595.1"/>
    <property type="molecule type" value="Genomic_DNA"/>
</dbReference>
<evidence type="ECO:0000256" key="1">
    <source>
        <dbReference type="SAM" id="SignalP"/>
    </source>
</evidence>